<accession>A0AAD9MVL9</accession>
<evidence type="ECO:0000259" key="11">
    <source>
        <dbReference type="SMART" id="SM00479"/>
    </source>
</evidence>
<evidence type="ECO:0000256" key="8">
    <source>
        <dbReference type="ARBA" id="ARBA00023242"/>
    </source>
</evidence>
<gene>
    <name evidence="12" type="ORF">LSH36_740g00010</name>
</gene>
<protein>
    <recommendedName>
        <fullName evidence="3">RNA exonuclease 4</fullName>
    </recommendedName>
</protein>
<comment type="function">
    <text evidence="9">Exoribonuclease involved in ribosome biosynthesis. Involved in the processing of ITS1, the internal transcribed spacer localized between the 18S and 5.8S rRNAs.</text>
</comment>
<dbReference type="GO" id="GO:0005634">
    <property type="term" value="C:nucleus"/>
    <property type="evidence" value="ECO:0007669"/>
    <property type="project" value="UniProtKB-SubCell"/>
</dbReference>
<keyword evidence="13" id="KW-1185">Reference proteome</keyword>
<evidence type="ECO:0000313" key="13">
    <source>
        <dbReference type="Proteomes" id="UP001208570"/>
    </source>
</evidence>
<evidence type="ECO:0000313" key="12">
    <source>
        <dbReference type="EMBL" id="KAK2144639.1"/>
    </source>
</evidence>
<dbReference type="InterPro" id="IPR047021">
    <property type="entry name" value="REXO1/3/4-like"/>
</dbReference>
<dbReference type="PANTHER" id="PTHR12801">
    <property type="entry name" value="RNA EXONUCLEASE REXO1 / RECO3 FAMILY MEMBER-RELATED"/>
    <property type="match status" value="1"/>
</dbReference>
<sequence length="350" mass="39872">MQPNITKLTNSNYHLTSYHSSSPERLLQRKNNMLDLKVVHKLKKRKIGSDSGAAHYAGEDNSTKRQCNHQEVSLQIKQPYEKQTHVGGLDEDNQGQQYQHSDPMILNIVSSKAKNISANGISNWHLKDKKKIVHEHSTTTSSSPPDPDQYVALDCEFVGVGRKRKSALARCSIVDYNGDVILDLYVKPNEHITDYRTPWSGIRPQDMKKAVPFKNARNMILKAIKNKIVVGHAVHNDFRALEYFHPAHSVRDTSNYKPLKKMAKCNRSHPASLKHLTRQLCGYQIQRGEHCSVEDSRATMSLFKLVHHEWENMLLAQKSEVGLGEVSHLRSISESSDDSYFNDNLWPTDL</sequence>
<keyword evidence="6" id="KW-0378">Hydrolase</keyword>
<proteinExistence type="inferred from homology"/>
<evidence type="ECO:0000256" key="6">
    <source>
        <dbReference type="ARBA" id="ARBA00022801"/>
    </source>
</evidence>
<dbReference type="InterPro" id="IPR013520">
    <property type="entry name" value="Ribonucl_H"/>
</dbReference>
<dbReference type="PANTHER" id="PTHR12801:SF45">
    <property type="entry name" value="RNA EXONUCLEASE 4"/>
    <property type="match status" value="1"/>
</dbReference>
<evidence type="ECO:0000256" key="2">
    <source>
        <dbReference type="ARBA" id="ARBA00010489"/>
    </source>
</evidence>
<dbReference type="Pfam" id="PF00929">
    <property type="entry name" value="RNase_T"/>
    <property type="match status" value="1"/>
</dbReference>
<dbReference type="Proteomes" id="UP001208570">
    <property type="component" value="Unassembled WGS sequence"/>
</dbReference>
<comment type="subcellular location">
    <subcellularLocation>
        <location evidence="1">Nucleus</location>
    </subcellularLocation>
</comment>
<evidence type="ECO:0000256" key="7">
    <source>
        <dbReference type="ARBA" id="ARBA00022839"/>
    </source>
</evidence>
<keyword evidence="8" id="KW-0539">Nucleus</keyword>
<evidence type="ECO:0000256" key="5">
    <source>
        <dbReference type="ARBA" id="ARBA00022722"/>
    </source>
</evidence>
<dbReference type="EMBL" id="JAODUP010000740">
    <property type="protein sequence ID" value="KAK2144639.1"/>
    <property type="molecule type" value="Genomic_DNA"/>
</dbReference>
<dbReference type="Gene3D" id="3.30.420.10">
    <property type="entry name" value="Ribonuclease H-like superfamily/Ribonuclease H"/>
    <property type="match status" value="1"/>
</dbReference>
<keyword evidence="5" id="KW-0540">Nuclease</keyword>
<dbReference type="InterPro" id="IPR036397">
    <property type="entry name" value="RNaseH_sf"/>
</dbReference>
<comment type="similarity">
    <text evidence="2">Belongs to the REXO4 family.</text>
</comment>
<dbReference type="InterPro" id="IPR012337">
    <property type="entry name" value="RNaseH-like_sf"/>
</dbReference>
<feature type="domain" description="Exonuclease" evidence="11">
    <location>
        <begin position="149"/>
        <end position="312"/>
    </location>
</feature>
<dbReference type="GO" id="GO:0008408">
    <property type="term" value="F:3'-5' exonuclease activity"/>
    <property type="evidence" value="ECO:0007669"/>
    <property type="project" value="InterPro"/>
</dbReference>
<evidence type="ECO:0000256" key="1">
    <source>
        <dbReference type="ARBA" id="ARBA00004123"/>
    </source>
</evidence>
<feature type="region of interest" description="Disordered" evidence="10">
    <location>
        <begin position="47"/>
        <end position="66"/>
    </location>
</feature>
<evidence type="ECO:0000256" key="10">
    <source>
        <dbReference type="SAM" id="MobiDB-lite"/>
    </source>
</evidence>
<reference evidence="12" key="1">
    <citation type="journal article" date="2023" name="Mol. Biol. Evol.">
        <title>Third-Generation Sequencing Reveals the Adaptive Role of the Epigenome in Three Deep-Sea Polychaetes.</title>
        <authorList>
            <person name="Perez M."/>
            <person name="Aroh O."/>
            <person name="Sun Y."/>
            <person name="Lan Y."/>
            <person name="Juniper S.K."/>
            <person name="Young C.R."/>
            <person name="Angers B."/>
            <person name="Qian P.Y."/>
        </authorList>
    </citation>
    <scope>NUCLEOTIDE SEQUENCE</scope>
    <source>
        <strain evidence="12">P08H-3</strain>
    </source>
</reference>
<evidence type="ECO:0000256" key="3">
    <source>
        <dbReference type="ARBA" id="ARBA00016937"/>
    </source>
</evidence>
<dbReference type="CDD" id="cd06144">
    <property type="entry name" value="REX4_like"/>
    <property type="match status" value="1"/>
</dbReference>
<name>A0AAD9MVL9_9ANNE</name>
<evidence type="ECO:0000256" key="4">
    <source>
        <dbReference type="ARBA" id="ARBA00022552"/>
    </source>
</evidence>
<evidence type="ECO:0000256" key="9">
    <source>
        <dbReference type="ARBA" id="ARBA00025599"/>
    </source>
</evidence>
<dbReference type="InterPro" id="IPR037431">
    <property type="entry name" value="REX4_DEDDh_dom"/>
</dbReference>
<organism evidence="12 13">
    <name type="scientific">Paralvinella palmiformis</name>
    <dbReference type="NCBI Taxonomy" id="53620"/>
    <lineage>
        <taxon>Eukaryota</taxon>
        <taxon>Metazoa</taxon>
        <taxon>Spiralia</taxon>
        <taxon>Lophotrochozoa</taxon>
        <taxon>Annelida</taxon>
        <taxon>Polychaeta</taxon>
        <taxon>Sedentaria</taxon>
        <taxon>Canalipalpata</taxon>
        <taxon>Terebellida</taxon>
        <taxon>Terebelliformia</taxon>
        <taxon>Alvinellidae</taxon>
        <taxon>Paralvinella</taxon>
    </lineage>
</organism>
<comment type="caution">
    <text evidence="12">The sequence shown here is derived from an EMBL/GenBank/DDBJ whole genome shotgun (WGS) entry which is preliminary data.</text>
</comment>
<dbReference type="FunFam" id="3.30.420.10:FF:000007">
    <property type="entry name" value="Interferon-stimulated exonuclease gene 20"/>
    <property type="match status" value="1"/>
</dbReference>
<dbReference type="GO" id="GO:0003676">
    <property type="term" value="F:nucleic acid binding"/>
    <property type="evidence" value="ECO:0007669"/>
    <property type="project" value="InterPro"/>
</dbReference>
<keyword evidence="4" id="KW-0698">rRNA processing</keyword>
<dbReference type="GO" id="GO:0006364">
    <property type="term" value="P:rRNA processing"/>
    <property type="evidence" value="ECO:0007669"/>
    <property type="project" value="UniProtKB-KW"/>
</dbReference>
<dbReference type="AlphaFoldDB" id="A0AAD9MVL9"/>
<keyword evidence="7" id="KW-0269">Exonuclease</keyword>
<dbReference type="SMART" id="SM00479">
    <property type="entry name" value="EXOIII"/>
    <property type="match status" value="1"/>
</dbReference>
<dbReference type="SUPFAM" id="SSF53098">
    <property type="entry name" value="Ribonuclease H-like"/>
    <property type="match status" value="1"/>
</dbReference>